<dbReference type="Pfam" id="PF01336">
    <property type="entry name" value="tRNA_anti-codon"/>
    <property type="match status" value="1"/>
</dbReference>
<keyword evidence="3 7" id="KW-0547">Nucleotide-binding</keyword>
<evidence type="ECO:0000256" key="6">
    <source>
        <dbReference type="ARBA" id="ARBA00023146"/>
    </source>
</evidence>
<dbReference type="Gene3D" id="2.40.50.140">
    <property type="entry name" value="Nucleic acid-binding proteins"/>
    <property type="match status" value="1"/>
</dbReference>
<dbReference type="InterPro" id="IPR002312">
    <property type="entry name" value="Asp/Asn-tRNA-synth_IIb"/>
</dbReference>
<dbReference type="SUPFAM" id="SSF50249">
    <property type="entry name" value="Nucleic acid-binding proteins"/>
    <property type="match status" value="1"/>
</dbReference>
<feature type="site" description="Important for tRNA non-discrimination" evidence="7">
    <location>
        <position position="33"/>
    </location>
</feature>
<gene>
    <name evidence="7 9" type="primary">aspS</name>
    <name evidence="9" type="ORF">AAGW17_02280</name>
</gene>
<comment type="function">
    <text evidence="7">Aspartyl-tRNA synthetase with relaxed tRNA specificity since it is able to aspartylate not only its cognate tRNA(Asp) but also tRNA(Asn). Reaction proceeds in two steps: L-aspartate is first activated by ATP to form Asp-AMP and then transferred to the acceptor end of tRNA(Asp/Asn).</text>
</comment>
<comment type="catalytic activity">
    <reaction evidence="7">
        <text>tRNA(Asx) + L-aspartate + ATP = L-aspartyl-tRNA(Asx) + AMP + diphosphate</text>
        <dbReference type="Rhea" id="RHEA:18349"/>
        <dbReference type="Rhea" id="RHEA-COMP:9710"/>
        <dbReference type="Rhea" id="RHEA-COMP:9711"/>
        <dbReference type="ChEBI" id="CHEBI:29991"/>
        <dbReference type="ChEBI" id="CHEBI:30616"/>
        <dbReference type="ChEBI" id="CHEBI:33019"/>
        <dbReference type="ChEBI" id="CHEBI:78442"/>
        <dbReference type="ChEBI" id="CHEBI:78516"/>
        <dbReference type="ChEBI" id="CHEBI:456215"/>
        <dbReference type="EC" id="6.1.1.23"/>
    </reaction>
</comment>
<dbReference type="GO" id="GO:0004815">
    <property type="term" value="F:aspartate-tRNA ligase activity"/>
    <property type="evidence" value="ECO:0007669"/>
    <property type="project" value="UniProtKB-UniRule"/>
</dbReference>
<evidence type="ECO:0000256" key="1">
    <source>
        <dbReference type="ARBA" id="ARBA00006303"/>
    </source>
</evidence>
<sequence>MHKYRTHNCNELQISDVGKEVKLSGWVHRRRDHGNIVFIDLRDHYGITQIVFTDQNLQLMETASRLRYESVITVIGQVVARSGDTINEMLTTGHIEILAGEFIVESAADTLPFVINTEKDAPEDLRLKHRFLDLRREKLHNNIILRSQIIAYIRHLMMARGFTEFQTPLLTASSPEGARDFLVPSRLYPGKCYALPQAPQQFKQLLMVSGFDRYFQIAPCFRDEDARADRSPGEFYQLDVEMSFVTQEDIFSTIEPVMHDLFTKFTDKKVSESPFIRIPYNESMLKYGSDKPDLRNPIIIADVTEIFRDTDFTIFRENITKGSVVRAIPAPKAVAQPRSFFDKMIEFAISEGAGGLGYIQFSESGKAKGPVAKFLSPQQLESLKATANISNGDAVFFVSDRKEKAAKLAGKVRIRLSDELDLLEKDCFKFCWITDFPFYELNEETGKINFSHNPFSMPQGGLDALENAKTTEELLELTAYQYDIVCNGIELSSGAIRNHKPEIMYKAFSIAGYSQKEVDKRFGGMIRAFKFGAPPHGGIAPGIDRIVMLLAEATNIREIIAFPLNQQAEDLLMNAPSYIEDKALKELSIMLLPSAKI</sequence>
<dbReference type="NCBIfam" id="NF001750">
    <property type="entry name" value="PRK00476.1"/>
    <property type="match status" value="1"/>
</dbReference>
<dbReference type="Pfam" id="PF02938">
    <property type="entry name" value="GAD"/>
    <property type="match status" value="1"/>
</dbReference>
<keyword evidence="4 7" id="KW-0067">ATP-binding</keyword>
<feature type="binding site" evidence="7">
    <location>
        <begin position="222"/>
        <end position="224"/>
    </location>
    <ligand>
        <name>ATP</name>
        <dbReference type="ChEBI" id="CHEBI:30616"/>
    </ligand>
</feature>
<dbReference type="InterPro" id="IPR012340">
    <property type="entry name" value="NA-bd_OB-fold"/>
</dbReference>
<comment type="similarity">
    <text evidence="1 7">Belongs to the class-II aminoacyl-tRNA synthetase family. Type 1 subfamily.</text>
</comment>
<feature type="binding site" evidence="7">
    <location>
        <position position="222"/>
    </location>
    <ligand>
        <name>L-aspartate</name>
        <dbReference type="ChEBI" id="CHEBI:29991"/>
    </ligand>
</feature>
<dbReference type="GO" id="GO:0005737">
    <property type="term" value="C:cytoplasm"/>
    <property type="evidence" value="ECO:0007669"/>
    <property type="project" value="UniProtKB-SubCell"/>
</dbReference>
<name>A0AAU7BZZ7_9RICK</name>
<dbReference type="GO" id="GO:0003676">
    <property type="term" value="F:nucleic acid binding"/>
    <property type="evidence" value="ECO:0007669"/>
    <property type="project" value="InterPro"/>
</dbReference>
<dbReference type="CDD" id="cd00777">
    <property type="entry name" value="AspRS_core"/>
    <property type="match status" value="1"/>
</dbReference>
<evidence type="ECO:0000256" key="2">
    <source>
        <dbReference type="ARBA" id="ARBA00022598"/>
    </source>
</evidence>
<dbReference type="InterPro" id="IPR004115">
    <property type="entry name" value="GAD-like_sf"/>
</dbReference>
<dbReference type="InterPro" id="IPR004524">
    <property type="entry name" value="Asp-tRNA-ligase_1"/>
</dbReference>
<dbReference type="GO" id="GO:0050560">
    <property type="term" value="F:aspartate-tRNA(Asn) ligase activity"/>
    <property type="evidence" value="ECO:0007669"/>
    <property type="project" value="UniProtKB-EC"/>
</dbReference>
<dbReference type="InterPro" id="IPR004365">
    <property type="entry name" value="NA-bd_OB_tRNA"/>
</dbReference>
<feature type="binding site" evidence="7">
    <location>
        <position position="497"/>
    </location>
    <ligand>
        <name>L-aspartate</name>
        <dbReference type="ChEBI" id="CHEBI:29991"/>
    </ligand>
</feature>
<feature type="binding site" evidence="7">
    <location>
        <begin position="542"/>
        <end position="545"/>
    </location>
    <ligand>
        <name>ATP</name>
        <dbReference type="ChEBI" id="CHEBI:30616"/>
    </ligand>
</feature>
<evidence type="ECO:0000313" key="9">
    <source>
        <dbReference type="EMBL" id="XBG66689.1"/>
    </source>
</evidence>
<dbReference type="PRINTS" id="PR01042">
    <property type="entry name" value="TRNASYNTHASP"/>
</dbReference>
<dbReference type="InterPro" id="IPR006195">
    <property type="entry name" value="aa-tRNA-synth_II"/>
</dbReference>
<dbReference type="SUPFAM" id="SSF55261">
    <property type="entry name" value="GAD domain-like"/>
    <property type="match status" value="1"/>
</dbReference>
<feature type="binding site" evidence="7">
    <location>
        <position position="490"/>
    </location>
    <ligand>
        <name>ATP</name>
        <dbReference type="ChEBI" id="CHEBI:30616"/>
    </ligand>
</feature>
<feature type="binding site" evidence="7">
    <location>
        <position position="452"/>
    </location>
    <ligand>
        <name>L-aspartate</name>
        <dbReference type="ChEBI" id="CHEBI:29991"/>
    </ligand>
</feature>
<proteinExistence type="inferred from homology"/>
<keyword evidence="5 7" id="KW-0648">Protein biosynthesis</keyword>
<feature type="region of interest" description="Aspartate" evidence="7">
    <location>
        <begin position="200"/>
        <end position="203"/>
    </location>
</feature>
<dbReference type="PANTHER" id="PTHR22594:SF5">
    <property type="entry name" value="ASPARTATE--TRNA LIGASE, MITOCHONDRIAL"/>
    <property type="match status" value="1"/>
</dbReference>
<keyword evidence="7" id="KW-0963">Cytoplasm</keyword>
<dbReference type="Gene3D" id="3.30.930.10">
    <property type="entry name" value="Bira Bifunctional Protein, Domain 2"/>
    <property type="match status" value="1"/>
</dbReference>
<dbReference type="AlphaFoldDB" id="A0AAU7BZZ7"/>
<dbReference type="InterPro" id="IPR047089">
    <property type="entry name" value="Asp-tRNA-ligase_1_N"/>
</dbReference>
<comment type="subcellular location">
    <subcellularLocation>
        <location evidence="7">Cytoplasm</location>
    </subcellularLocation>
</comment>
<evidence type="ECO:0000259" key="8">
    <source>
        <dbReference type="PROSITE" id="PS50862"/>
    </source>
</evidence>
<dbReference type="HAMAP" id="MF_00044">
    <property type="entry name" value="Asp_tRNA_synth_type1"/>
    <property type="match status" value="1"/>
</dbReference>
<dbReference type="GO" id="GO:0005524">
    <property type="term" value="F:ATP binding"/>
    <property type="evidence" value="ECO:0007669"/>
    <property type="project" value="UniProtKB-UniRule"/>
</dbReference>
<evidence type="ECO:0000256" key="7">
    <source>
        <dbReference type="HAMAP-Rule" id="MF_00044"/>
    </source>
</evidence>
<dbReference type="Gene3D" id="3.30.1360.30">
    <property type="entry name" value="GAD-like domain"/>
    <property type="match status" value="1"/>
</dbReference>
<comment type="subunit">
    <text evidence="7">Homodimer.</text>
</comment>
<dbReference type="KEGG" id="rof:AAGW17_02280"/>
<dbReference type="RefSeq" id="WP_347939314.1">
    <property type="nucleotide sequence ID" value="NZ_CP157197.1"/>
</dbReference>
<dbReference type="InterPro" id="IPR004364">
    <property type="entry name" value="Aa-tRNA-synt_II"/>
</dbReference>
<feature type="domain" description="Aminoacyl-transfer RNA synthetases class-II family profile" evidence="8">
    <location>
        <begin position="145"/>
        <end position="563"/>
    </location>
</feature>
<feature type="binding site" evidence="7">
    <location>
        <position position="176"/>
    </location>
    <ligand>
        <name>L-aspartate</name>
        <dbReference type="ChEBI" id="CHEBI:29991"/>
    </ligand>
</feature>
<evidence type="ECO:0000256" key="3">
    <source>
        <dbReference type="ARBA" id="ARBA00022741"/>
    </source>
</evidence>
<evidence type="ECO:0000256" key="4">
    <source>
        <dbReference type="ARBA" id="ARBA00022840"/>
    </source>
</evidence>
<evidence type="ECO:0000256" key="5">
    <source>
        <dbReference type="ARBA" id="ARBA00022917"/>
    </source>
</evidence>
<dbReference type="EMBL" id="CP157197">
    <property type="protein sequence ID" value="XBG66689.1"/>
    <property type="molecule type" value="Genomic_DNA"/>
</dbReference>
<keyword evidence="2 7" id="KW-0436">Ligase</keyword>
<dbReference type="CDD" id="cd04317">
    <property type="entry name" value="EcAspRS_like_N"/>
    <property type="match status" value="1"/>
</dbReference>
<dbReference type="InterPro" id="IPR045864">
    <property type="entry name" value="aa-tRNA-synth_II/BPL/LPL"/>
</dbReference>
<accession>A0AAU7BZZ7</accession>
<protein>
    <recommendedName>
        <fullName evidence="7">Aspartate--tRNA(Asp/Asn) ligase</fullName>
        <ecNumber evidence="7">6.1.1.23</ecNumber>
    </recommendedName>
    <alternativeName>
        <fullName evidence="7">Aspartyl-tRNA synthetase</fullName>
        <shortName evidence="7">AspRS</shortName>
    </alternativeName>
    <alternativeName>
        <fullName evidence="7">Non-discriminating aspartyl-tRNA synthetase</fullName>
        <shortName evidence="7">ND-AspRS</shortName>
    </alternativeName>
</protein>
<dbReference type="GO" id="GO:0006422">
    <property type="term" value="P:aspartyl-tRNA aminoacylation"/>
    <property type="evidence" value="ECO:0007669"/>
    <property type="project" value="UniProtKB-UniRule"/>
</dbReference>
<comment type="caution">
    <text evidence="7">Lacks conserved residue(s) required for the propagation of feature annotation.</text>
</comment>
<reference evidence="9" key="1">
    <citation type="submission" date="2024-05" db="EMBL/GenBank/DDBJ databases">
        <title>Characterization of a novel Rickettsia species. (Rickettsia oklahomia sp. nov.) from Amblyomma americanum ticks.</title>
        <authorList>
            <person name="Korla P.K."/>
            <person name="Karounos M."/>
            <person name="Wilson J.M."/>
            <person name="Little S.E."/>
            <person name="Qurollo B.A."/>
        </authorList>
    </citation>
    <scope>NUCLEOTIDE SEQUENCE</scope>
    <source>
        <strain evidence="9">Oklahoma-10</strain>
    </source>
</reference>
<dbReference type="PROSITE" id="PS50862">
    <property type="entry name" value="AA_TRNA_LIGASE_II"/>
    <property type="match status" value="1"/>
</dbReference>
<dbReference type="Pfam" id="PF00152">
    <property type="entry name" value="tRNA-synt_2"/>
    <property type="match status" value="1"/>
</dbReference>
<organism evidence="9">
    <name type="scientific">Rickettsia oklahomensis</name>
    <dbReference type="NCBI Taxonomy" id="3141789"/>
    <lineage>
        <taxon>Bacteria</taxon>
        <taxon>Pseudomonadati</taxon>
        <taxon>Pseudomonadota</taxon>
        <taxon>Alphaproteobacteria</taxon>
        <taxon>Rickettsiales</taxon>
        <taxon>Rickettsiaceae</taxon>
        <taxon>Rickettsieae</taxon>
        <taxon>Rickettsia</taxon>
        <taxon>belli group</taxon>
    </lineage>
</organism>
<dbReference type="InterPro" id="IPR029351">
    <property type="entry name" value="GAD_dom"/>
</dbReference>
<dbReference type="SUPFAM" id="SSF55681">
    <property type="entry name" value="Class II aaRS and biotin synthetases"/>
    <property type="match status" value="1"/>
</dbReference>
<keyword evidence="6 7" id="KW-0030">Aminoacyl-tRNA synthetase</keyword>
<dbReference type="EC" id="6.1.1.23" evidence="7"/>
<dbReference type="InterPro" id="IPR047090">
    <property type="entry name" value="AspRS_core"/>
</dbReference>
<dbReference type="NCBIfam" id="TIGR00459">
    <property type="entry name" value="aspS_bact"/>
    <property type="match status" value="1"/>
</dbReference>
<dbReference type="PANTHER" id="PTHR22594">
    <property type="entry name" value="ASPARTYL/LYSYL-TRNA SYNTHETASE"/>
    <property type="match status" value="1"/>
</dbReference>